<gene>
    <name evidence="5" type="ORF">E2F50_16645</name>
</gene>
<evidence type="ECO:0000256" key="1">
    <source>
        <dbReference type="ARBA" id="ARBA00001554"/>
    </source>
</evidence>
<organism evidence="5 6">
    <name type="scientific">Rhizobium deserti</name>
    <dbReference type="NCBI Taxonomy" id="2547961"/>
    <lineage>
        <taxon>Bacteria</taxon>
        <taxon>Pseudomonadati</taxon>
        <taxon>Pseudomonadota</taxon>
        <taxon>Alphaproteobacteria</taxon>
        <taxon>Hyphomicrobiales</taxon>
        <taxon>Rhizobiaceae</taxon>
        <taxon>Rhizobium/Agrobacterium group</taxon>
        <taxon>Rhizobium</taxon>
    </lineage>
</organism>
<dbReference type="InterPro" id="IPR036428">
    <property type="entry name" value="PCD_sf"/>
</dbReference>
<dbReference type="EC" id="4.2.1.96" evidence="4"/>
<dbReference type="AlphaFoldDB" id="A0A4R5UG60"/>
<proteinExistence type="inferred from homology"/>
<evidence type="ECO:0000313" key="5">
    <source>
        <dbReference type="EMBL" id="TDK34467.1"/>
    </source>
</evidence>
<comment type="catalytic activity">
    <reaction evidence="1 4">
        <text>(4aS,6R)-4a-hydroxy-L-erythro-5,6,7,8-tetrahydrobiopterin = (6R)-L-erythro-6,7-dihydrobiopterin + H2O</text>
        <dbReference type="Rhea" id="RHEA:11920"/>
        <dbReference type="ChEBI" id="CHEBI:15377"/>
        <dbReference type="ChEBI" id="CHEBI:15642"/>
        <dbReference type="ChEBI" id="CHEBI:43120"/>
        <dbReference type="EC" id="4.2.1.96"/>
    </reaction>
</comment>
<comment type="caution">
    <text evidence="5">The sequence shown here is derived from an EMBL/GenBank/DDBJ whole genome shotgun (WGS) entry which is preliminary data.</text>
</comment>
<evidence type="ECO:0000256" key="2">
    <source>
        <dbReference type="ARBA" id="ARBA00006472"/>
    </source>
</evidence>
<reference evidence="5 6" key="1">
    <citation type="submission" date="2019-03" db="EMBL/GenBank/DDBJ databases">
        <title>Rhizobium sp. nov., an bacterium isolated from biocrust in Mu Us Desert.</title>
        <authorList>
            <person name="Lixiong L."/>
        </authorList>
    </citation>
    <scope>NUCLEOTIDE SEQUENCE [LARGE SCALE GENOMIC DNA]</scope>
    <source>
        <strain evidence="5 6">SPY-1</strain>
    </source>
</reference>
<keyword evidence="6" id="KW-1185">Reference proteome</keyword>
<dbReference type="PANTHER" id="PTHR12599:SF0">
    <property type="entry name" value="PTERIN-4-ALPHA-CARBINOLAMINE DEHYDRATASE"/>
    <property type="match status" value="1"/>
</dbReference>
<dbReference type="PANTHER" id="PTHR12599">
    <property type="entry name" value="PTERIN-4-ALPHA-CARBINOLAMINE DEHYDRATASE"/>
    <property type="match status" value="1"/>
</dbReference>
<evidence type="ECO:0000313" key="6">
    <source>
        <dbReference type="Proteomes" id="UP000295238"/>
    </source>
</evidence>
<dbReference type="CDD" id="cd00914">
    <property type="entry name" value="PCD_DCoH_subfamily_b"/>
    <property type="match status" value="1"/>
</dbReference>
<dbReference type="RefSeq" id="WP_133317304.1">
    <property type="nucleotide sequence ID" value="NZ_SMTL01000004.1"/>
</dbReference>
<keyword evidence="3 4" id="KW-0456">Lyase</keyword>
<dbReference type="NCBIfam" id="NF002018">
    <property type="entry name" value="PRK00823.1-3"/>
    <property type="match status" value="1"/>
</dbReference>
<comment type="similarity">
    <text evidence="2 4">Belongs to the pterin-4-alpha-carbinolamine dehydratase family.</text>
</comment>
<sequence>MTYEKLDQAAVQNQLSTLDGWQLGEAGDRISRSFKFKNFAEAFAFMTECALKAEKLDHHPDWSNSYSTVDVTLTTHVANSLTDRDFKLARAMDKAFSRRI</sequence>
<dbReference type="GO" id="GO:0008124">
    <property type="term" value="F:4-alpha-hydroxytetrahydrobiopterin dehydratase activity"/>
    <property type="evidence" value="ECO:0007669"/>
    <property type="project" value="UniProtKB-UniRule"/>
</dbReference>
<dbReference type="Pfam" id="PF01329">
    <property type="entry name" value="Pterin_4a"/>
    <property type="match status" value="1"/>
</dbReference>
<accession>A0A4R5UG60</accession>
<dbReference type="NCBIfam" id="NF002017">
    <property type="entry name" value="PRK00823.1-2"/>
    <property type="match status" value="1"/>
</dbReference>
<dbReference type="OrthoDB" id="9794987at2"/>
<dbReference type="GO" id="GO:0006729">
    <property type="term" value="P:tetrahydrobiopterin biosynthetic process"/>
    <property type="evidence" value="ECO:0007669"/>
    <property type="project" value="InterPro"/>
</dbReference>
<dbReference type="HAMAP" id="MF_00434">
    <property type="entry name" value="Pterin_4_alpha"/>
    <property type="match status" value="1"/>
</dbReference>
<name>A0A4R5UG60_9HYPH</name>
<protein>
    <recommendedName>
        <fullName evidence="4">Putative pterin-4-alpha-carbinolamine dehydratase</fullName>
        <shortName evidence="4">PHS</shortName>
        <ecNumber evidence="4">4.2.1.96</ecNumber>
    </recommendedName>
    <alternativeName>
        <fullName evidence="4">4-alpha-hydroxy-tetrahydropterin dehydratase</fullName>
    </alternativeName>
    <alternativeName>
        <fullName evidence="4">Pterin carbinolamine dehydratase</fullName>
        <shortName evidence="4">PCD</shortName>
    </alternativeName>
</protein>
<dbReference type="InterPro" id="IPR001533">
    <property type="entry name" value="Pterin_deHydtase"/>
</dbReference>
<evidence type="ECO:0000256" key="4">
    <source>
        <dbReference type="HAMAP-Rule" id="MF_00434"/>
    </source>
</evidence>
<evidence type="ECO:0000256" key="3">
    <source>
        <dbReference type="ARBA" id="ARBA00023239"/>
    </source>
</evidence>
<dbReference type="EMBL" id="SMTL01000004">
    <property type="protein sequence ID" value="TDK34467.1"/>
    <property type="molecule type" value="Genomic_DNA"/>
</dbReference>
<dbReference type="Gene3D" id="3.30.1360.20">
    <property type="entry name" value="Transcriptional coactivator/pterin dehydratase"/>
    <property type="match status" value="1"/>
</dbReference>
<dbReference type="Proteomes" id="UP000295238">
    <property type="component" value="Unassembled WGS sequence"/>
</dbReference>
<dbReference type="SUPFAM" id="SSF55248">
    <property type="entry name" value="PCD-like"/>
    <property type="match status" value="1"/>
</dbReference>